<accession>A0AAU7B448</accession>
<gene>
    <name evidence="9" type="primary">dinF</name>
    <name evidence="9" type="ORF">DSM112329_05229</name>
</gene>
<evidence type="ECO:0000256" key="3">
    <source>
        <dbReference type="ARBA" id="ARBA00022448"/>
    </source>
</evidence>
<feature type="transmembrane region" description="Helical" evidence="8">
    <location>
        <begin position="178"/>
        <end position="199"/>
    </location>
</feature>
<feature type="transmembrane region" description="Helical" evidence="8">
    <location>
        <begin position="219"/>
        <end position="244"/>
    </location>
</feature>
<evidence type="ECO:0000256" key="2">
    <source>
        <dbReference type="ARBA" id="ARBA00010199"/>
    </source>
</evidence>
<feature type="transmembrane region" description="Helical" evidence="8">
    <location>
        <begin position="151"/>
        <end position="172"/>
    </location>
</feature>
<evidence type="ECO:0000313" key="9">
    <source>
        <dbReference type="EMBL" id="XAY08329.1"/>
    </source>
</evidence>
<dbReference type="AlphaFoldDB" id="A0AAU7B448"/>
<evidence type="ECO:0000256" key="5">
    <source>
        <dbReference type="ARBA" id="ARBA00022692"/>
    </source>
</evidence>
<dbReference type="InterPro" id="IPR002528">
    <property type="entry name" value="MATE_fam"/>
</dbReference>
<feature type="transmembrane region" description="Helical" evidence="8">
    <location>
        <begin position="37"/>
        <end position="56"/>
    </location>
</feature>
<dbReference type="GO" id="GO:0005886">
    <property type="term" value="C:plasma membrane"/>
    <property type="evidence" value="ECO:0007669"/>
    <property type="project" value="UniProtKB-SubCell"/>
</dbReference>
<keyword evidence="5 8" id="KW-0812">Transmembrane</keyword>
<evidence type="ECO:0000256" key="4">
    <source>
        <dbReference type="ARBA" id="ARBA00022475"/>
    </source>
</evidence>
<evidence type="ECO:0000256" key="1">
    <source>
        <dbReference type="ARBA" id="ARBA00004651"/>
    </source>
</evidence>
<feature type="transmembrane region" description="Helical" evidence="8">
    <location>
        <begin position="120"/>
        <end position="139"/>
    </location>
</feature>
<proteinExistence type="inferred from homology"/>
<evidence type="ECO:0000256" key="7">
    <source>
        <dbReference type="ARBA" id="ARBA00023136"/>
    </source>
</evidence>
<evidence type="ECO:0000256" key="6">
    <source>
        <dbReference type="ARBA" id="ARBA00022989"/>
    </source>
</evidence>
<dbReference type="InterPro" id="IPR044644">
    <property type="entry name" value="DinF-like"/>
</dbReference>
<reference evidence="9" key="1">
    <citation type="submission" date="2022-12" db="EMBL/GenBank/DDBJ databases">
        <title>Paraconexibacter alkalitolerans sp. nov. and Baekduia alba sp. nov., isolated from soil and emended description of the genera Paraconexibacter (Chun et al., 2020) and Baekduia (An et al., 2020).</title>
        <authorList>
            <person name="Vieira S."/>
            <person name="Huber K.J."/>
            <person name="Geppert A."/>
            <person name="Wolf J."/>
            <person name="Neumann-Schaal M."/>
            <person name="Muesken M."/>
            <person name="Overmann J."/>
        </authorList>
    </citation>
    <scope>NUCLEOTIDE SEQUENCE</scope>
    <source>
        <strain evidence="9">AEG42_29</strain>
    </source>
</reference>
<dbReference type="GO" id="GO:0015297">
    <property type="term" value="F:antiporter activity"/>
    <property type="evidence" value="ECO:0007669"/>
    <property type="project" value="InterPro"/>
</dbReference>
<dbReference type="PIRSF" id="PIRSF006603">
    <property type="entry name" value="DinF"/>
    <property type="match status" value="1"/>
</dbReference>
<keyword evidence="7 8" id="KW-0472">Membrane</keyword>
<feature type="transmembrane region" description="Helical" evidence="8">
    <location>
        <begin position="77"/>
        <end position="100"/>
    </location>
</feature>
<evidence type="ECO:0000256" key="8">
    <source>
        <dbReference type="SAM" id="Phobius"/>
    </source>
</evidence>
<sequence length="427" mass="43397">MVRLAVPALGALAAEPLYLLADTAIVGHLGTLELGALALAATALTSVVALCNFLTYGTTAQVARLHGAGQPERAAQIAAQALWLAAGLGVLLAVALVLLAHPLMLALGGTGDAAGAAERYLRLSAPGLPFALIALAGQGYLRGVDRLRTPLVILIVANLVNVVLELVLVYGLDLGLDGSALGTVAAQAGMGAAFAITLLRAGGPDVSRRPRPADIRALLVLGGDLLVRTGALLLAFIAAGAVVARTSTAALAAHQIAFQLFVFLALVLDAIAIAGQIIVGRALGAGDASGATVAARRMIGWSVVVGALFAVVLLGLTGIVPRAFTSDDAVLDQARDLWPLFAVLQVSGAVVFALDGILIGAGDTRFIARAMAFSALACFAPVALASLVFDWGVVGVWVAINVLMLARLGTMAWRFRGGAWAVVGAER</sequence>
<feature type="transmembrane region" description="Helical" evidence="8">
    <location>
        <begin position="256"/>
        <end position="279"/>
    </location>
</feature>
<dbReference type="PANTHER" id="PTHR42893:SF46">
    <property type="entry name" value="PROTEIN DETOXIFICATION 44, CHLOROPLASTIC"/>
    <property type="match status" value="1"/>
</dbReference>
<dbReference type="InterPro" id="IPR048279">
    <property type="entry name" value="MdtK-like"/>
</dbReference>
<keyword evidence="4" id="KW-1003">Cell membrane</keyword>
<name>A0AAU7B448_9ACTN</name>
<dbReference type="Pfam" id="PF01554">
    <property type="entry name" value="MatE"/>
    <property type="match status" value="2"/>
</dbReference>
<dbReference type="PANTHER" id="PTHR42893">
    <property type="entry name" value="PROTEIN DETOXIFICATION 44, CHLOROPLASTIC-RELATED"/>
    <property type="match status" value="1"/>
</dbReference>
<feature type="transmembrane region" description="Helical" evidence="8">
    <location>
        <begin position="366"/>
        <end position="385"/>
    </location>
</feature>
<protein>
    <submittedName>
        <fullName evidence="9">DNA damage-inducible protein F</fullName>
    </submittedName>
</protein>
<dbReference type="KEGG" id="parq:DSM112329_05229"/>
<keyword evidence="3" id="KW-0813">Transport</keyword>
<dbReference type="EMBL" id="CP114014">
    <property type="protein sequence ID" value="XAY08329.1"/>
    <property type="molecule type" value="Genomic_DNA"/>
</dbReference>
<dbReference type="GO" id="GO:0042910">
    <property type="term" value="F:xenobiotic transmembrane transporter activity"/>
    <property type="evidence" value="ECO:0007669"/>
    <property type="project" value="InterPro"/>
</dbReference>
<feature type="transmembrane region" description="Helical" evidence="8">
    <location>
        <begin position="299"/>
        <end position="320"/>
    </location>
</feature>
<comment type="similarity">
    <text evidence="2">Belongs to the multi antimicrobial extrusion (MATE) (TC 2.A.66.1) family.</text>
</comment>
<feature type="transmembrane region" description="Helical" evidence="8">
    <location>
        <begin position="340"/>
        <end position="359"/>
    </location>
</feature>
<dbReference type="NCBIfam" id="TIGR00797">
    <property type="entry name" value="matE"/>
    <property type="match status" value="1"/>
</dbReference>
<organism evidence="9">
    <name type="scientific">Paraconexibacter sp. AEG42_29</name>
    <dbReference type="NCBI Taxonomy" id="2997339"/>
    <lineage>
        <taxon>Bacteria</taxon>
        <taxon>Bacillati</taxon>
        <taxon>Actinomycetota</taxon>
        <taxon>Thermoleophilia</taxon>
        <taxon>Solirubrobacterales</taxon>
        <taxon>Paraconexibacteraceae</taxon>
        <taxon>Paraconexibacter</taxon>
    </lineage>
</organism>
<comment type="subcellular location">
    <subcellularLocation>
        <location evidence="1">Cell membrane</location>
        <topology evidence="1">Multi-pass membrane protein</topology>
    </subcellularLocation>
</comment>
<keyword evidence="6 8" id="KW-1133">Transmembrane helix</keyword>
<feature type="transmembrane region" description="Helical" evidence="8">
    <location>
        <begin position="391"/>
        <end position="408"/>
    </location>
</feature>